<gene>
    <name evidence="11" type="ORF">LUZ63_003842</name>
</gene>
<proteinExistence type="predicted"/>
<keyword evidence="7" id="KW-0804">Transcription</keyword>
<protein>
    <recommendedName>
        <fullName evidence="10">SBP-type domain-containing protein</fullName>
    </recommendedName>
</protein>
<reference evidence="11" key="1">
    <citation type="journal article" date="2022" name="Cell">
        <title>Repeat-based holocentromeres influence genome architecture and karyotype evolution.</title>
        <authorList>
            <person name="Hofstatter P.G."/>
            <person name="Thangavel G."/>
            <person name="Lux T."/>
            <person name="Neumann P."/>
            <person name="Vondrak T."/>
            <person name="Novak P."/>
            <person name="Zhang M."/>
            <person name="Costa L."/>
            <person name="Castellani M."/>
            <person name="Scott A."/>
            <person name="Toegelov H."/>
            <person name="Fuchs J."/>
            <person name="Mata-Sucre Y."/>
            <person name="Dias Y."/>
            <person name="Vanzela A.L.L."/>
            <person name="Huettel B."/>
            <person name="Almeida C.C.S."/>
            <person name="Simkova H."/>
            <person name="Souza G."/>
            <person name="Pedrosa-Harand A."/>
            <person name="Macas J."/>
            <person name="Mayer K.F.X."/>
            <person name="Houben A."/>
            <person name="Marques A."/>
        </authorList>
    </citation>
    <scope>NUCLEOTIDE SEQUENCE</scope>
    <source>
        <strain evidence="11">RhyBre1mFocal</strain>
    </source>
</reference>
<dbReference type="SUPFAM" id="SSF103612">
    <property type="entry name" value="SBT domain"/>
    <property type="match status" value="1"/>
</dbReference>
<accession>A0A9Q0D1H5</accession>
<keyword evidence="2" id="KW-0479">Metal-binding</keyword>
<dbReference type="GO" id="GO:0005634">
    <property type="term" value="C:nucleus"/>
    <property type="evidence" value="ECO:0007669"/>
    <property type="project" value="UniProtKB-SubCell"/>
</dbReference>
<evidence type="ECO:0000313" key="12">
    <source>
        <dbReference type="Proteomes" id="UP001151287"/>
    </source>
</evidence>
<dbReference type="Proteomes" id="UP001151287">
    <property type="component" value="Unassembled WGS sequence"/>
</dbReference>
<dbReference type="Pfam" id="PF03110">
    <property type="entry name" value="SBP"/>
    <property type="match status" value="1"/>
</dbReference>
<evidence type="ECO:0000256" key="1">
    <source>
        <dbReference type="ARBA" id="ARBA00004123"/>
    </source>
</evidence>
<evidence type="ECO:0000256" key="8">
    <source>
        <dbReference type="ARBA" id="ARBA00023242"/>
    </source>
</evidence>
<keyword evidence="12" id="KW-1185">Reference proteome</keyword>
<keyword evidence="4" id="KW-0862">Zinc</keyword>
<dbReference type="PROSITE" id="PS51141">
    <property type="entry name" value="ZF_SBP"/>
    <property type="match status" value="1"/>
</dbReference>
<keyword evidence="6" id="KW-0238">DNA-binding</keyword>
<organism evidence="11 12">
    <name type="scientific">Rhynchospora breviuscula</name>
    <dbReference type="NCBI Taxonomy" id="2022672"/>
    <lineage>
        <taxon>Eukaryota</taxon>
        <taxon>Viridiplantae</taxon>
        <taxon>Streptophyta</taxon>
        <taxon>Embryophyta</taxon>
        <taxon>Tracheophyta</taxon>
        <taxon>Spermatophyta</taxon>
        <taxon>Magnoliopsida</taxon>
        <taxon>Liliopsida</taxon>
        <taxon>Poales</taxon>
        <taxon>Cyperaceae</taxon>
        <taxon>Cyperoideae</taxon>
        <taxon>Rhynchosporeae</taxon>
        <taxon>Rhynchospora</taxon>
    </lineage>
</organism>
<dbReference type="Gene3D" id="4.10.1100.10">
    <property type="entry name" value="Transcription factor, SBP-box domain"/>
    <property type="match status" value="1"/>
</dbReference>
<evidence type="ECO:0000256" key="3">
    <source>
        <dbReference type="ARBA" id="ARBA00022771"/>
    </source>
</evidence>
<sequence>MEWSTATKMASNWDYATSLVPQNNSSKLDLTLGAVSDIGSNQINPRMGLTNQSLLPTQPLAVSRRSRDKEVSCLVEGCKADLSKCRDYHRKHKVCEVHSKTPVVMVGGKEQRFCQQCSRFHLLVEFDEVKRSCRKRLAGHNRRRRKPSQPDPLSPGGIFVNHNETRMPSYSQIYPSPTSITEQSPKWNSILRNDQSALRNNIFRSTSMNLGALQVNHDNMITGSTWQGATDSSCALSLLSSPSAVAINMGQPLSTQFNFHDNELRAGLNTIHSSEHPSLAGFRYCNGLGPYPVGEGSDNGSVHSLPFSWQ</sequence>
<name>A0A9Q0D1H5_9POAL</name>
<dbReference type="FunFam" id="4.10.1100.10:FF:000001">
    <property type="entry name" value="Squamosa promoter-binding-like protein 14"/>
    <property type="match status" value="1"/>
</dbReference>
<dbReference type="InterPro" id="IPR036893">
    <property type="entry name" value="SBP_sf"/>
</dbReference>
<dbReference type="PANTHER" id="PTHR31251:SF208">
    <property type="entry name" value="SQUAMOSA PROMOTER-BINDING-LIKE PROTEIN 18"/>
    <property type="match status" value="1"/>
</dbReference>
<evidence type="ECO:0000256" key="6">
    <source>
        <dbReference type="ARBA" id="ARBA00023125"/>
    </source>
</evidence>
<dbReference type="GO" id="GO:0003677">
    <property type="term" value="F:DNA binding"/>
    <property type="evidence" value="ECO:0007669"/>
    <property type="project" value="UniProtKB-KW"/>
</dbReference>
<keyword evidence="8" id="KW-0539">Nucleus</keyword>
<dbReference type="OrthoDB" id="514967at2759"/>
<dbReference type="InterPro" id="IPR004333">
    <property type="entry name" value="SBP_dom"/>
</dbReference>
<evidence type="ECO:0000256" key="2">
    <source>
        <dbReference type="ARBA" id="ARBA00022723"/>
    </source>
</evidence>
<comment type="subcellular location">
    <subcellularLocation>
        <location evidence="1">Nucleus</location>
    </subcellularLocation>
</comment>
<keyword evidence="5" id="KW-0805">Transcription regulation</keyword>
<dbReference type="EMBL" id="JAMQYH010000001">
    <property type="protein sequence ID" value="KAJ1704063.1"/>
    <property type="molecule type" value="Genomic_DNA"/>
</dbReference>
<keyword evidence="3 9" id="KW-0863">Zinc-finger</keyword>
<evidence type="ECO:0000256" key="4">
    <source>
        <dbReference type="ARBA" id="ARBA00022833"/>
    </source>
</evidence>
<evidence type="ECO:0000259" key="10">
    <source>
        <dbReference type="PROSITE" id="PS51141"/>
    </source>
</evidence>
<dbReference type="GO" id="GO:0008270">
    <property type="term" value="F:zinc ion binding"/>
    <property type="evidence" value="ECO:0007669"/>
    <property type="project" value="UniProtKB-KW"/>
</dbReference>
<dbReference type="PANTHER" id="PTHR31251">
    <property type="entry name" value="SQUAMOSA PROMOTER-BINDING-LIKE PROTEIN 4"/>
    <property type="match status" value="1"/>
</dbReference>
<feature type="domain" description="SBP-type" evidence="10">
    <location>
        <begin position="70"/>
        <end position="147"/>
    </location>
</feature>
<comment type="caution">
    <text evidence="11">The sequence shown here is derived from an EMBL/GenBank/DDBJ whole genome shotgun (WGS) entry which is preliminary data.</text>
</comment>
<evidence type="ECO:0000256" key="7">
    <source>
        <dbReference type="ARBA" id="ARBA00023163"/>
    </source>
</evidence>
<dbReference type="InterPro" id="IPR044817">
    <property type="entry name" value="SBP-like"/>
</dbReference>
<evidence type="ECO:0000256" key="9">
    <source>
        <dbReference type="PROSITE-ProRule" id="PRU00470"/>
    </source>
</evidence>
<evidence type="ECO:0000256" key="5">
    <source>
        <dbReference type="ARBA" id="ARBA00023015"/>
    </source>
</evidence>
<dbReference type="AlphaFoldDB" id="A0A9Q0D1H5"/>
<evidence type="ECO:0000313" key="11">
    <source>
        <dbReference type="EMBL" id="KAJ1704063.1"/>
    </source>
</evidence>